<dbReference type="PANTHER" id="PTHR47163">
    <property type="entry name" value="DDE_TNP_IS1595 DOMAIN-CONTAINING PROTEIN"/>
    <property type="match status" value="1"/>
</dbReference>
<sequence>MFVTEFKSMLELVKAFPDEQSCINHLEKILWYRGIVSPFDPSSKVYKCKDNRYRCKNTGKYFNVKTSTMFDNTKVELQKWFLAIWLVCSYKKGISSIQLSKEINVTQKTAWFMLQRIRACFGIDNDKPLEGIIEADETFVGGKNKNRHKDKKVAQSQGRSFKDKTPVLGLLERGGNVRAFVVPNTQAKTIQPIIKQHVAKDSVLISDEWHAYRGLHSMYDHHVVDHGKKQYVSYDNPEIHSNTIEGFWGILKRSYNGIYNWWSRKHMQKYVDEFVFRYNLRQVQNSERFNLLLLNSGIRTKYKELINA</sequence>
<evidence type="ECO:0000313" key="2">
    <source>
        <dbReference type="EMBL" id="RWW92347.1"/>
    </source>
</evidence>
<dbReference type="EMBL" id="SBII01000012">
    <property type="protein sequence ID" value="RWW92347.1"/>
    <property type="molecule type" value="Genomic_DNA"/>
</dbReference>
<dbReference type="OrthoDB" id="9783459at2"/>
<reference evidence="2 3" key="1">
    <citation type="submission" date="2019-01" db="EMBL/GenBank/DDBJ databases">
        <title>Flavobacterium sp. nov.,isolated from freshwater.</title>
        <authorList>
            <person name="Zhang R."/>
            <person name="Du Z.-J."/>
        </authorList>
    </citation>
    <scope>NUCLEOTIDE SEQUENCE [LARGE SCALE GENOMIC DNA]</scope>
    <source>
        <strain evidence="2 3">1E403</strain>
    </source>
</reference>
<accession>A0A3S3QLZ5</accession>
<evidence type="ECO:0000313" key="3">
    <source>
        <dbReference type="Proteomes" id="UP000287527"/>
    </source>
</evidence>
<dbReference type="InterPro" id="IPR024445">
    <property type="entry name" value="Tnp_ISXO2-like"/>
</dbReference>
<organism evidence="2 3">
    <name type="scientific">Flavobacterium cerinum</name>
    <dbReference type="NCBI Taxonomy" id="2502784"/>
    <lineage>
        <taxon>Bacteria</taxon>
        <taxon>Pseudomonadati</taxon>
        <taxon>Bacteroidota</taxon>
        <taxon>Flavobacteriia</taxon>
        <taxon>Flavobacteriales</taxon>
        <taxon>Flavobacteriaceae</taxon>
        <taxon>Flavobacterium</taxon>
    </lineage>
</organism>
<evidence type="ECO:0000259" key="1">
    <source>
        <dbReference type="SMART" id="SM01126"/>
    </source>
</evidence>
<gene>
    <name evidence="2" type="ORF">EPI11_15670</name>
</gene>
<dbReference type="Proteomes" id="UP000287527">
    <property type="component" value="Unassembled WGS sequence"/>
</dbReference>
<keyword evidence="3" id="KW-1185">Reference proteome</keyword>
<comment type="caution">
    <text evidence="2">The sequence shown here is derived from an EMBL/GenBank/DDBJ whole genome shotgun (WGS) entry which is preliminary data.</text>
</comment>
<dbReference type="Pfam" id="PF12762">
    <property type="entry name" value="DDE_Tnp_IS1595"/>
    <property type="match status" value="1"/>
</dbReference>
<name>A0A3S3QLZ5_9FLAO</name>
<dbReference type="NCBIfam" id="NF033547">
    <property type="entry name" value="transpos_IS1595"/>
    <property type="match status" value="1"/>
</dbReference>
<dbReference type="RefSeq" id="WP_128390928.1">
    <property type="nucleotide sequence ID" value="NZ_SBII01000012.1"/>
</dbReference>
<proteinExistence type="predicted"/>
<dbReference type="PANTHER" id="PTHR47163:SF2">
    <property type="entry name" value="SI:DKEY-17M8.2"/>
    <property type="match status" value="1"/>
</dbReference>
<dbReference type="InterPro" id="IPR053164">
    <property type="entry name" value="IS1016-like_transposase"/>
</dbReference>
<protein>
    <submittedName>
        <fullName evidence="2">IS1595 family transposase</fullName>
    </submittedName>
</protein>
<dbReference type="SMART" id="SM01126">
    <property type="entry name" value="DDE_Tnp_IS1595"/>
    <property type="match status" value="1"/>
</dbReference>
<dbReference type="AlphaFoldDB" id="A0A3S3QLZ5"/>
<feature type="domain" description="ISXO2-like transposase" evidence="1">
    <location>
        <begin position="128"/>
        <end position="279"/>
    </location>
</feature>